<evidence type="ECO:0000256" key="4">
    <source>
        <dbReference type="ARBA" id="ARBA00023136"/>
    </source>
</evidence>
<keyword evidence="3 5" id="KW-1133">Transmembrane helix</keyword>
<accession>A0ABQ6CS70</accession>
<evidence type="ECO:0000256" key="3">
    <source>
        <dbReference type="ARBA" id="ARBA00022989"/>
    </source>
</evidence>
<organism evidence="7 8">
    <name type="scientific">Labrys miyagiensis</name>
    <dbReference type="NCBI Taxonomy" id="346912"/>
    <lineage>
        <taxon>Bacteria</taxon>
        <taxon>Pseudomonadati</taxon>
        <taxon>Pseudomonadota</taxon>
        <taxon>Alphaproteobacteria</taxon>
        <taxon>Hyphomicrobiales</taxon>
        <taxon>Xanthobacteraceae</taxon>
        <taxon>Labrys</taxon>
    </lineage>
</organism>
<feature type="transmembrane region" description="Helical" evidence="5">
    <location>
        <begin position="59"/>
        <end position="77"/>
    </location>
</feature>
<dbReference type="EMBL" id="BSPC01000039">
    <property type="protein sequence ID" value="GLS21036.1"/>
    <property type="molecule type" value="Genomic_DNA"/>
</dbReference>
<dbReference type="Pfam" id="PF00892">
    <property type="entry name" value="EamA"/>
    <property type="match status" value="1"/>
</dbReference>
<reference evidence="8" key="1">
    <citation type="journal article" date="2019" name="Int. J. Syst. Evol. Microbiol.">
        <title>The Global Catalogue of Microorganisms (GCM) 10K type strain sequencing project: providing services to taxonomists for standard genome sequencing and annotation.</title>
        <authorList>
            <consortium name="The Broad Institute Genomics Platform"/>
            <consortium name="The Broad Institute Genome Sequencing Center for Infectious Disease"/>
            <person name="Wu L."/>
            <person name="Ma J."/>
        </authorList>
    </citation>
    <scope>NUCLEOTIDE SEQUENCE [LARGE SCALE GENOMIC DNA]</scope>
    <source>
        <strain evidence="8">NBRC 101365</strain>
    </source>
</reference>
<evidence type="ECO:0000256" key="2">
    <source>
        <dbReference type="ARBA" id="ARBA00022692"/>
    </source>
</evidence>
<gene>
    <name evidence="7" type="ORF">GCM10007874_40530</name>
</gene>
<dbReference type="PANTHER" id="PTHR32322">
    <property type="entry name" value="INNER MEMBRANE TRANSPORTER"/>
    <property type="match status" value="1"/>
</dbReference>
<name>A0ABQ6CS70_9HYPH</name>
<evidence type="ECO:0000256" key="1">
    <source>
        <dbReference type="ARBA" id="ARBA00004141"/>
    </source>
</evidence>
<dbReference type="InterPro" id="IPR050638">
    <property type="entry name" value="AA-Vitamin_Transporters"/>
</dbReference>
<feature type="transmembrane region" description="Helical" evidence="5">
    <location>
        <begin position="89"/>
        <end position="111"/>
    </location>
</feature>
<dbReference type="Proteomes" id="UP001156882">
    <property type="component" value="Unassembled WGS sequence"/>
</dbReference>
<evidence type="ECO:0000313" key="7">
    <source>
        <dbReference type="EMBL" id="GLS21036.1"/>
    </source>
</evidence>
<proteinExistence type="predicted"/>
<feature type="transmembrane region" description="Helical" evidence="5">
    <location>
        <begin position="148"/>
        <end position="169"/>
    </location>
</feature>
<comment type="caution">
    <text evidence="7">The sequence shown here is derived from an EMBL/GenBank/DDBJ whole genome shotgun (WGS) entry which is preliminary data.</text>
</comment>
<keyword evidence="4 5" id="KW-0472">Membrane</keyword>
<feature type="transmembrane region" description="Helical" evidence="5">
    <location>
        <begin position="123"/>
        <end position="142"/>
    </location>
</feature>
<dbReference type="PANTHER" id="PTHR32322:SF9">
    <property type="entry name" value="AMINO-ACID METABOLITE EFFLUX PUMP-RELATED"/>
    <property type="match status" value="1"/>
</dbReference>
<feature type="domain" description="EamA" evidence="6">
    <location>
        <begin position="28"/>
        <end position="165"/>
    </location>
</feature>
<dbReference type="InterPro" id="IPR037185">
    <property type="entry name" value="EmrE-like"/>
</dbReference>
<dbReference type="InterPro" id="IPR000620">
    <property type="entry name" value="EamA_dom"/>
</dbReference>
<dbReference type="SUPFAM" id="SSF103481">
    <property type="entry name" value="Multidrug resistance efflux transporter EmrE"/>
    <property type="match status" value="1"/>
</dbReference>
<feature type="transmembrane region" description="Helical" evidence="5">
    <location>
        <begin position="29"/>
        <end position="47"/>
    </location>
</feature>
<keyword evidence="8" id="KW-1185">Reference proteome</keyword>
<evidence type="ECO:0000313" key="8">
    <source>
        <dbReference type="Proteomes" id="UP001156882"/>
    </source>
</evidence>
<protein>
    <recommendedName>
        <fullName evidence="6">EamA domain-containing protein</fullName>
    </recommendedName>
</protein>
<evidence type="ECO:0000259" key="6">
    <source>
        <dbReference type="Pfam" id="PF00892"/>
    </source>
</evidence>
<comment type="subcellular location">
    <subcellularLocation>
        <location evidence="1">Membrane</location>
        <topology evidence="1">Multi-pass membrane protein</topology>
    </subcellularLocation>
</comment>
<keyword evidence="2 5" id="KW-0812">Transmembrane</keyword>
<sequence length="176" mass="18753">MQRLLGITVSLTGVALVVGFPDGVGQVRGLLLIVLGTLSWGIAQGMIRVTSKDEGSQLMCAMAAIAAPQMLLLSLLIETGQEQTLVTASAFDWIAVAVLALGGYVAAYTIWYDLLRRYRVDQVTPFVLLMPIIGVLVAFLFLHERPSFAALAGGAVILFGLGLVIGIPWKNRAEVA</sequence>
<evidence type="ECO:0000256" key="5">
    <source>
        <dbReference type="SAM" id="Phobius"/>
    </source>
</evidence>
<dbReference type="Gene3D" id="1.10.3730.20">
    <property type="match status" value="1"/>
</dbReference>